<evidence type="ECO:0008006" key="3">
    <source>
        <dbReference type="Google" id="ProtNLM"/>
    </source>
</evidence>
<dbReference type="Proteomes" id="UP000324222">
    <property type="component" value="Unassembled WGS sequence"/>
</dbReference>
<proteinExistence type="predicted"/>
<evidence type="ECO:0000313" key="1">
    <source>
        <dbReference type="EMBL" id="MPC44196.1"/>
    </source>
</evidence>
<dbReference type="EMBL" id="VSRR010006173">
    <property type="protein sequence ID" value="MPC44196.1"/>
    <property type="molecule type" value="Genomic_DNA"/>
</dbReference>
<organism evidence="1 2">
    <name type="scientific">Portunus trituberculatus</name>
    <name type="common">Swimming crab</name>
    <name type="synonym">Neptunus trituberculatus</name>
    <dbReference type="NCBI Taxonomy" id="210409"/>
    <lineage>
        <taxon>Eukaryota</taxon>
        <taxon>Metazoa</taxon>
        <taxon>Ecdysozoa</taxon>
        <taxon>Arthropoda</taxon>
        <taxon>Crustacea</taxon>
        <taxon>Multicrustacea</taxon>
        <taxon>Malacostraca</taxon>
        <taxon>Eumalacostraca</taxon>
        <taxon>Eucarida</taxon>
        <taxon>Decapoda</taxon>
        <taxon>Pleocyemata</taxon>
        <taxon>Brachyura</taxon>
        <taxon>Eubrachyura</taxon>
        <taxon>Portunoidea</taxon>
        <taxon>Portunidae</taxon>
        <taxon>Portuninae</taxon>
        <taxon>Portunus</taxon>
    </lineage>
</organism>
<protein>
    <recommendedName>
        <fullName evidence="3">Reverse transcriptase domain-containing protein</fullName>
    </recommendedName>
</protein>
<dbReference type="PANTHER" id="PTHR19446">
    <property type="entry name" value="REVERSE TRANSCRIPTASES"/>
    <property type="match status" value="1"/>
</dbReference>
<keyword evidence="2" id="KW-1185">Reference proteome</keyword>
<sequence length="98" mass="11106">MELDGVSGCVLKECKEQLLDPIWEMVTSSTGIPTSKGGKSTEQLNYRPVSLTSVVGKICEIVIKEKWVKYLEEEQVILKRQYGFRTGRSCVLNLLSFY</sequence>
<accession>A0A5B7FFQ8</accession>
<gene>
    <name evidence="1" type="ORF">E2C01_037861</name>
</gene>
<reference evidence="1 2" key="1">
    <citation type="submission" date="2019-05" db="EMBL/GenBank/DDBJ databases">
        <title>Another draft genome of Portunus trituberculatus and its Hox gene families provides insights of decapod evolution.</title>
        <authorList>
            <person name="Jeong J.-H."/>
            <person name="Song I."/>
            <person name="Kim S."/>
            <person name="Choi T."/>
            <person name="Kim D."/>
            <person name="Ryu S."/>
            <person name="Kim W."/>
        </authorList>
    </citation>
    <scope>NUCLEOTIDE SEQUENCE [LARGE SCALE GENOMIC DNA]</scope>
    <source>
        <tissue evidence="1">Muscle</tissue>
    </source>
</reference>
<evidence type="ECO:0000313" key="2">
    <source>
        <dbReference type="Proteomes" id="UP000324222"/>
    </source>
</evidence>
<name>A0A5B7FFQ8_PORTR</name>
<dbReference type="AlphaFoldDB" id="A0A5B7FFQ8"/>
<comment type="caution">
    <text evidence="1">The sequence shown here is derived from an EMBL/GenBank/DDBJ whole genome shotgun (WGS) entry which is preliminary data.</text>
</comment>